<sequence length="28" mass="3535">MLSFSFFRFVNKKKYIYRFTIECHSSRV</sequence>
<reference evidence="1" key="1">
    <citation type="submission" date="2014-11" db="EMBL/GenBank/DDBJ databases">
        <authorList>
            <person name="Amaro Gonzalez C."/>
        </authorList>
    </citation>
    <scope>NUCLEOTIDE SEQUENCE</scope>
</reference>
<proteinExistence type="predicted"/>
<dbReference type="EMBL" id="GBXM01009367">
    <property type="protein sequence ID" value="JAH99210.1"/>
    <property type="molecule type" value="Transcribed_RNA"/>
</dbReference>
<protein>
    <submittedName>
        <fullName evidence="1">Uncharacterized protein</fullName>
    </submittedName>
</protein>
<dbReference type="AlphaFoldDB" id="A0A0E9XBJ1"/>
<organism evidence="1">
    <name type="scientific">Anguilla anguilla</name>
    <name type="common">European freshwater eel</name>
    <name type="synonym">Muraena anguilla</name>
    <dbReference type="NCBI Taxonomy" id="7936"/>
    <lineage>
        <taxon>Eukaryota</taxon>
        <taxon>Metazoa</taxon>
        <taxon>Chordata</taxon>
        <taxon>Craniata</taxon>
        <taxon>Vertebrata</taxon>
        <taxon>Euteleostomi</taxon>
        <taxon>Actinopterygii</taxon>
        <taxon>Neopterygii</taxon>
        <taxon>Teleostei</taxon>
        <taxon>Anguilliformes</taxon>
        <taxon>Anguillidae</taxon>
        <taxon>Anguilla</taxon>
    </lineage>
</organism>
<name>A0A0E9XBJ1_ANGAN</name>
<evidence type="ECO:0000313" key="1">
    <source>
        <dbReference type="EMBL" id="JAH99210.1"/>
    </source>
</evidence>
<reference evidence="1" key="2">
    <citation type="journal article" date="2015" name="Fish Shellfish Immunol.">
        <title>Early steps in the European eel (Anguilla anguilla)-Vibrio vulnificus interaction in the gills: Role of the RtxA13 toxin.</title>
        <authorList>
            <person name="Callol A."/>
            <person name="Pajuelo D."/>
            <person name="Ebbesson L."/>
            <person name="Teles M."/>
            <person name="MacKenzie S."/>
            <person name="Amaro C."/>
        </authorList>
    </citation>
    <scope>NUCLEOTIDE SEQUENCE</scope>
</reference>
<accession>A0A0E9XBJ1</accession>